<dbReference type="InterPro" id="IPR051918">
    <property type="entry name" value="STPP_CPPED1"/>
</dbReference>
<dbReference type="PANTHER" id="PTHR43143">
    <property type="entry name" value="METALLOPHOSPHOESTERASE, CALCINEURIN SUPERFAMILY"/>
    <property type="match status" value="1"/>
</dbReference>
<dbReference type="STRING" id="1423792.FD09_GL003053"/>
<evidence type="ECO:0000259" key="1">
    <source>
        <dbReference type="Pfam" id="PF00149"/>
    </source>
</evidence>
<dbReference type="PATRIC" id="fig|1423792.3.peg.3137"/>
<dbReference type="Pfam" id="PF00149">
    <property type="entry name" value="Metallophos"/>
    <property type="match status" value="1"/>
</dbReference>
<feature type="domain" description="Calcineurin-like phosphoesterase" evidence="1">
    <location>
        <begin position="10"/>
        <end position="222"/>
    </location>
</feature>
<reference evidence="2 3" key="1">
    <citation type="journal article" date="2015" name="Genome Announc.">
        <title>Expanding the biotechnology potential of lactobacilli through comparative genomics of 213 strains and associated genera.</title>
        <authorList>
            <person name="Sun Z."/>
            <person name="Harris H.M."/>
            <person name="McCann A."/>
            <person name="Guo C."/>
            <person name="Argimon S."/>
            <person name="Zhang W."/>
            <person name="Yang X."/>
            <person name="Jeffery I.B."/>
            <person name="Cooney J.C."/>
            <person name="Kagawa T.F."/>
            <person name="Liu W."/>
            <person name="Song Y."/>
            <person name="Salvetti E."/>
            <person name="Wrobel A."/>
            <person name="Rasinkangas P."/>
            <person name="Parkhill J."/>
            <person name="Rea M.C."/>
            <person name="O'Sullivan O."/>
            <person name="Ritari J."/>
            <person name="Douillard F.P."/>
            <person name="Paul Ross R."/>
            <person name="Yang R."/>
            <person name="Briner A.E."/>
            <person name="Felis G.E."/>
            <person name="de Vos W.M."/>
            <person name="Barrangou R."/>
            <person name="Klaenhammer T.R."/>
            <person name="Caufield P.W."/>
            <person name="Cui Y."/>
            <person name="Zhang H."/>
            <person name="O'Toole P.W."/>
        </authorList>
    </citation>
    <scope>NUCLEOTIDE SEQUENCE [LARGE SCALE GENOMIC DNA]</scope>
    <source>
        <strain evidence="2 3">DSM 12744</strain>
    </source>
</reference>
<dbReference type="InterPro" id="IPR029052">
    <property type="entry name" value="Metallo-depent_PP-like"/>
</dbReference>
<dbReference type="EMBL" id="AZEC01000008">
    <property type="protein sequence ID" value="KRL12467.1"/>
    <property type="molecule type" value="Genomic_DNA"/>
</dbReference>
<dbReference type="Proteomes" id="UP000051330">
    <property type="component" value="Unassembled WGS sequence"/>
</dbReference>
<accession>A0A0R1N697</accession>
<proteinExistence type="predicted"/>
<keyword evidence="3" id="KW-1185">Reference proteome</keyword>
<organism evidence="2 3">
    <name type="scientific">Schleiferilactobacillus perolens DSM 12744</name>
    <dbReference type="NCBI Taxonomy" id="1423792"/>
    <lineage>
        <taxon>Bacteria</taxon>
        <taxon>Bacillati</taxon>
        <taxon>Bacillota</taxon>
        <taxon>Bacilli</taxon>
        <taxon>Lactobacillales</taxon>
        <taxon>Lactobacillaceae</taxon>
        <taxon>Schleiferilactobacillus</taxon>
    </lineage>
</organism>
<protein>
    <recommendedName>
        <fullName evidence="1">Calcineurin-like phosphoesterase domain-containing protein</fullName>
    </recommendedName>
</protein>
<dbReference type="InterPro" id="IPR004843">
    <property type="entry name" value="Calcineurin-like_PHP"/>
</dbReference>
<dbReference type="PANTHER" id="PTHR43143:SF1">
    <property type="entry name" value="SERINE_THREONINE-PROTEIN PHOSPHATASE CPPED1"/>
    <property type="match status" value="1"/>
</dbReference>
<name>A0A0R1N697_9LACO</name>
<dbReference type="Gene3D" id="3.60.21.10">
    <property type="match status" value="1"/>
</dbReference>
<dbReference type="GO" id="GO:0016787">
    <property type="term" value="F:hydrolase activity"/>
    <property type="evidence" value="ECO:0007669"/>
    <property type="project" value="InterPro"/>
</dbReference>
<comment type="caution">
    <text evidence="2">The sequence shown here is derived from an EMBL/GenBank/DDBJ whole genome shotgun (WGS) entry which is preliminary data.</text>
</comment>
<evidence type="ECO:0000313" key="3">
    <source>
        <dbReference type="Proteomes" id="UP000051330"/>
    </source>
</evidence>
<dbReference type="AlphaFoldDB" id="A0A0R1N697"/>
<dbReference type="SUPFAM" id="SSF56300">
    <property type="entry name" value="Metallo-dependent phosphatases"/>
    <property type="match status" value="1"/>
</dbReference>
<gene>
    <name evidence="2" type="ORF">FD09_GL003053</name>
</gene>
<dbReference type="RefSeq" id="WP_057820904.1">
    <property type="nucleotide sequence ID" value="NZ_AZEC01000008.1"/>
</dbReference>
<sequence>MQDDQGADLTFDVLSDVHTNGQDLEKPENRRFVTALQDIQYLDPLADAFVVPGDFTDHGEEFAYRDFFQSLQEYHMARPIVALGNHDVRWQKTETAFKQQYWRYNGQYMDGAASAQRLYWDTFVRGYHFIIMNTEKDLKDNVYLSREQLAWVQTQLAAHQDPQRPTLLIIHQTFTGTADHIALDRIYNPAQDPDPHFNAEMALKDILRQYPRTVIFTGHVHNGRDMIKVYPEAYGYVVDCPSFVRADYGQPGHGDAYQVRVQGNTVTLRLRSYSDNHWLPQNQRVFTV</sequence>
<evidence type="ECO:0000313" key="2">
    <source>
        <dbReference type="EMBL" id="KRL12467.1"/>
    </source>
</evidence>